<keyword evidence="2" id="KW-0472">Membrane</keyword>
<feature type="transmembrane region" description="Helical" evidence="2">
    <location>
        <begin position="163"/>
        <end position="185"/>
    </location>
</feature>
<feature type="transmembrane region" description="Helical" evidence="2">
    <location>
        <begin position="296"/>
        <end position="315"/>
    </location>
</feature>
<feature type="transmembrane region" description="Helical" evidence="2">
    <location>
        <begin position="126"/>
        <end position="143"/>
    </location>
</feature>
<dbReference type="EMBL" id="MU006092">
    <property type="protein sequence ID" value="KAF2840879.1"/>
    <property type="molecule type" value="Genomic_DNA"/>
</dbReference>
<dbReference type="Pfam" id="PF06772">
    <property type="entry name" value="LtrA"/>
    <property type="match status" value="1"/>
</dbReference>
<dbReference type="PANTHER" id="PTHR42101:SF1">
    <property type="entry name" value="LOW TEMPERATURE REQUIREMENT A"/>
    <property type="match status" value="1"/>
</dbReference>
<feature type="transmembrane region" description="Helical" evidence="2">
    <location>
        <begin position="557"/>
        <end position="575"/>
    </location>
</feature>
<feature type="compositionally biased region" description="Polar residues" evidence="1">
    <location>
        <begin position="35"/>
        <end position="44"/>
    </location>
</feature>
<feature type="region of interest" description="Disordered" evidence="1">
    <location>
        <begin position="1"/>
        <end position="44"/>
    </location>
</feature>
<feature type="transmembrane region" description="Helical" evidence="2">
    <location>
        <begin position="197"/>
        <end position="218"/>
    </location>
</feature>
<feature type="transmembrane region" description="Helical" evidence="2">
    <location>
        <begin position="485"/>
        <end position="504"/>
    </location>
</feature>
<dbReference type="InterPro" id="IPR010640">
    <property type="entry name" value="Low_temperature_requirement_A"/>
</dbReference>
<protein>
    <recommendedName>
        <fullName evidence="5">Low temperature requirement A</fullName>
    </recommendedName>
</protein>
<feature type="compositionally biased region" description="Basic residues" evidence="1">
    <location>
        <begin position="1"/>
        <end position="11"/>
    </location>
</feature>
<feature type="transmembrane region" description="Helical" evidence="2">
    <location>
        <begin position="65"/>
        <end position="84"/>
    </location>
</feature>
<keyword evidence="4" id="KW-1185">Reference proteome</keyword>
<name>A0A9P4SED0_9PEZI</name>
<reference evidence="3" key="1">
    <citation type="journal article" date="2020" name="Stud. Mycol.">
        <title>101 Dothideomycetes genomes: a test case for predicting lifestyles and emergence of pathogens.</title>
        <authorList>
            <person name="Haridas S."/>
            <person name="Albert R."/>
            <person name="Binder M."/>
            <person name="Bloem J."/>
            <person name="Labutti K."/>
            <person name="Salamov A."/>
            <person name="Andreopoulos B."/>
            <person name="Baker S."/>
            <person name="Barry K."/>
            <person name="Bills G."/>
            <person name="Bluhm B."/>
            <person name="Cannon C."/>
            <person name="Castanera R."/>
            <person name="Culley D."/>
            <person name="Daum C."/>
            <person name="Ezra D."/>
            <person name="Gonzalez J."/>
            <person name="Henrissat B."/>
            <person name="Kuo A."/>
            <person name="Liang C."/>
            <person name="Lipzen A."/>
            <person name="Lutzoni F."/>
            <person name="Magnuson J."/>
            <person name="Mondo S."/>
            <person name="Nolan M."/>
            <person name="Ohm R."/>
            <person name="Pangilinan J."/>
            <person name="Park H.-J."/>
            <person name="Ramirez L."/>
            <person name="Alfaro M."/>
            <person name="Sun H."/>
            <person name="Tritt A."/>
            <person name="Yoshinaga Y."/>
            <person name="Zwiers L.-H."/>
            <person name="Turgeon B."/>
            <person name="Goodwin S."/>
            <person name="Spatafora J."/>
            <person name="Crous P."/>
            <person name="Grigoriev I."/>
        </authorList>
    </citation>
    <scope>NUCLEOTIDE SEQUENCE</scope>
    <source>
        <strain evidence="3">CBS 101060</strain>
    </source>
</reference>
<evidence type="ECO:0000256" key="1">
    <source>
        <dbReference type="SAM" id="MobiDB-lite"/>
    </source>
</evidence>
<keyword evidence="2" id="KW-0812">Transmembrane</keyword>
<dbReference type="Proteomes" id="UP000799429">
    <property type="component" value="Unassembled WGS sequence"/>
</dbReference>
<feature type="transmembrane region" description="Helical" evidence="2">
    <location>
        <begin position="90"/>
        <end position="114"/>
    </location>
</feature>
<evidence type="ECO:0000313" key="3">
    <source>
        <dbReference type="EMBL" id="KAF2840879.1"/>
    </source>
</evidence>
<comment type="caution">
    <text evidence="3">The sequence shown here is derived from an EMBL/GenBank/DDBJ whole genome shotgun (WGS) entry which is preliminary data.</text>
</comment>
<dbReference type="PANTHER" id="PTHR42101">
    <property type="entry name" value="CHROMOSOME 16, WHOLE GENOME SHOTGUN SEQUENCE"/>
    <property type="match status" value="1"/>
</dbReference>
<dbReference type="OrthoDB" id="3177213at2759"/>
<evidence type="ECO:0008006" key="5">
    <source>
        <dbReference type="Google" id="ProtNLM"/>
    </source>
</evidence>
<feature type="transmembrane region" description="Helical" evidence="2">
    <location>
        <begin position="265"/>
        <end position="284"/>
    </location>
</feature>
<keyword evidence="2" id="KW-1133">Transmembrane helix</keyword>
<evidence type="ECO:0000256" key="2">
    <source>
        <dbReference type="SAM" id="Phobius"/>
    </source>
</evidence>
<feature type="compositionally biased region" description="Basic and acidic residues" evidence="1">
    <location>
        <begin position="12"/>
        <end position="34"/>
    </location>
</feature>
<organism evidence="3 4">
    <name type="scientific">Patellaria atrata CBS 101060</name>
    <dbReference type="NCBI Taxonomy" id="1346257"/>
    <lineage>
        <taxon>Eukaryota</taxon>
        <taxon>Fungi</taxon>
        <taxon>Dikarya</taxon>
        <taxon>Ascomycota</taxon>
        <taxon>Pezizomycotina</taxon>
        <taxon>Dothideomycetes</taxon>
        <taxon>Dothideomycetes incertae sedis</taxon>
        <taxon>Patellariales</taxon>
        <taxon>Patellariaceae</taxon>
        <taxon>Patellaria</taxon>
    </lineage>
</organism>
<evidence type="ECO:0000313" key="4">
    <source>
        <dbReference type="Proteomes" id="UP000799429"/>
    </source>
</evidence>
<accession>A0A9P4SED0</accession>
<feature type="transmembrane region" description="Helical" evidence="2">
    <location>
        <begin position="516"/>
        <end position="537"/>
    </location>
</feature>
<feature type="transmembrane region" description="Helical" evidence="2">
    <location>
        <begin position="230"/>
        <end position="253"/>
    </location>
</feature>
<proteinExistence type="predicted"/>
<sequence>MNPPVRVKKERHHDDSPGSNTEHIEHAEHEHKDQSPVSWISSPMKSWDESSSSFSQRHEASTIELFFDLFFVANLSTFTIYHAIIDRSAFWSYVGFFIILWSTWFQIVLFDVRFATDSVWERGCKVVQFLVFIAIALVGYNFKVLDNDLVQSLDNEVFRTLCWTLLLSRLWLALQYLVVLVFAAFSRPRHSGLILPLSLSTGTFVIAGIVYGVLVAGLPPTSTHNGDVFGTWYGVIGFEFLSTMIISCVWRKLSFKKTHIGERMGLLCLIIIGEGVIGLTKTVIRTMGKNGVNFDGTAQIFCIILILVFIWMLYFDNLPKYHFNTIKQQFYVYLHLLLHLAILGVVEGAQHIAQAHYVLKSHGKIMDAVINYCVKQHLDEPGLTGPLNATIAYFKFYSSSESNATLPYISLALAKIGASTGVCSQANISDPQFAPLENEQIPLAFNDFLFYSLAALFQSLGIALPKGPKPPVRIALDTWRLVYTYFWSAIILLLGTLTICSLLARRNFRFDPPALVSIIPRIAMIFFAVGVLVAGLRSSTAGWHVDTFLDHYISGPWILPAVTLQLWVVLLGDRLSKSWRARRERLKYYSVSEQNEEARAALGGNGVRHDDCH</sequence>
<gene>
    <name evidence="3" type="ORF">M501DRAFT_1014873</name>
</gene>
<dbReference type="AlphaFoldDB" id="A0A9P4SED0"/>